<feature type="domain" description="Transcriptional repressor PaaX-like N-terminal" evidence="1">
    <location>
        <begin position="31"/>
        <end position="96"/>
    </location>
</feature>
<dbReference type="Gene3D" id="1.10.10.10">
    <property type="entry name" value="Winged helix-like DNA-binding domain superfamily/Winged helix DNA-binding domain"/>
    <property type="match status" value="1"/>
</dbReference>
<gene>
    <name evidence="4" type="ORF">ACFY3B_11195</name>
</gene>
<dbReference type="Pfam" id="PF20803">
    <property type="entry name" value="PaaX_M"/>
    <property type="match status" value="1"/>
</dbReference>
<dbReference type="Gene3D" id="3.30.70.2650">
    <property type="match status" value="1"/>
</dbReference>
<protein>
    <submittedName>
        <fullName evidence="4">PaaX family transcriptional regulator C-terminal domain-containing protein</fullName>
    </submittedName>
</protein>
<evidence type="ECO:0000313" key="4">
    <source>
        <dbReference type="EMBL" id="MFF5200160.1"/>
    </source>
</evidence>
<evidence type="ECO:0000259" key="1">
    <source>
        <dbReference type="Pfam" id="PF07848"/>
    </source>
</evidence>
<dbReference type="InterPro" id="IPR013225">
    <property type="entry name" value="PaaX_C"/>
</dbReference>
<feature type="domain" description="Transcriptional repressor PaaX-like C-terminal" evidence="2">
    <location>
        <begin position="202"/>
        <end position="290"/>
    </location>
</feature>
<dbReference type="EMBL" id="JBIAZM010000003">
    <property type="protein sequence ID" value="MFF5200160.1"/>
    <property type="molecule type" value="Genomic_DNA"/>
</dbReference>
<dbReference type="InterPro" id="IPR048846">
    <property type="entry name" value="PaaX-like_central"/>
</dbReference>
<keyword evidence="5" id="KW-1185">Reference proteome</keyword>
<dbReference type="Pfam" id="PF07848">
    <property type="entry name" value="PaaX"/>
    <property type="match status" value="1"/>
</dbReference>
<reference evidence="4 5" key="1">
    <citation type="submission" date="2024-10" db="EMBL/GenBank/DDBJ databases">
        <title>The Natural Products Discovery Center: Release of the First 8490 Sequenced Strains for Exploring Actinobacteria Biosynthetic Diversity.</title>
        <authorList>
            <person name="Kalkreuter E."/>
            <person name="Kautsar S.A."/>
            <person name="Yang D."/>
            <person name="Bader C.D."/>
            <person name="Teijaro C.N."/>
            <person name="Fluegel L."/>
            <person name="Davis C.M."/>
            <person name="Simpson J.R."/>
            <person name="Lauterbach L."/>
            <person name="Steele A.D."/>
            <person name="Gui C."/>
            <person name="Meng S."/>
            <person name="Li G."/>
            <person name="Viehrig K."/>
            <person name="Ye F."/>
            <person name="Su P."/>
            <person name="Kiefer A.F."/>
            <person name="Nichols A."/>
            <person name="Cepeda A.J."/>
            <person name="Yan W."/>
            <person name="Fan B."/>
            <person name="Jiang Y."/>
            <person name="Adhikari A."/>
            <person name="Zheng C.-J."/>
            <person name="Schuster L."/>
            <person name="Cowan T.M."/>
            <person name="Smanski M.J."/>
            <person name="Chevrette M.G."/>
            <person name="De Carvalho L.P.S."/>
            <person name="Shen B."/>
        </authorList>
    </citation>
    <scope>NUCLEOTIDE SEQUENCE [LARGE SCALE GENOMIC DNA]</scope>
    <source>
        <strain evidence="4 5">NPDC000140</strain>
    </source>
</reference>
<dbReference type="Gene3D" id="1.20.58.1460">
    <property type="match status" value="1"/>
</dbReference>
<feature type="domain" description="Transcriptional repressor PaaX-like central Cas2-like" evidence="3">
    <location>
        <begin position="118"/>
        <end position="189"/>
    </location>
</feature>
<accession>A0ABW6VRM3</accession>
<organism evidence="4 5">
    <name type="scientific">Micromonospora parva</name>
    <dbReference type="NCBI Taxonomy" id="1464048"/>
    <lineage>
        <taxon>Bacteria</taxon>
        <taxon>Bacillati</taxon>
        <taxon>Actinomycetota</taxon>
        <taxon>Actinomycetes</taxon>
        <taxon>Micromonosporales</taxon>
        <taxon>Micromonosporaceae</taxon>
        <taxon>Micromonospora</taxon>
    </lineage>
</organism>
<dbReference type="PIRSF" id="PIRSF020623">
    <property type="entry name" value="PaaX"/>
    <property type="match status" value="1"/>
</dbReference>
<dbReference type="Proteomes" id="UP001602287">
    <property type="component" value="Unassembled WGS sequence"/>
</dbReference>
<proteinExistence type="predicted"/>
<evidence type="ECO:0000313" key="5">
    <source>
        <dbReference type="Proteomes" id="UP001602287"/>
    </source>
</evidence>
<evidence type="ECO:0000259" key="2">
    <source>
        <dbReference type="Pfam" id="PF08223"/>
    </source>
</evidence>
<dbReference type="PANTHER" id="PTHR30319">
    <property type="entry name" value="PHENYLACETIC ACID REGULATOR-RELATED TRANSCRIPTIONAL REPRESSOR"/>
    <property type="match status" value="1"/>
</dbReference>
<name>A0ABW6VRM3_9ACTN</name>
<dbReference type="InterPro" id="IPR036388">
    <property type="entry name" value="WH-like_DNA-bd_sf"/>
</dbReference>
<dbReference type="Pfam" id="PF08223">
    <property type="entry name" value="PaaX_C"/>
    <property type="match status" value="1"/>
</dbReference>
<evidence type="ECO:0000259" key="3">
    <source>
        <dbReference type="Pfam" id="PF20803"/>
    </source>
</evidence>
<dbReference type="InterPro" id="IPR012906">
    <property type="entry name" value="PaaX-like_N"/>
</dbReference>
<dbReference type="RefSeq" id="WP_210857602.1">
    <property type="nucleotide sequence ID" value="NZ_JBEXXF010000042.1"/>
</dbReference>
<comment type="caution">
    <text evidence="4">The sequence shown here is derived from an EMBL/GenBank/DDBJ whole genome shotgun (WGS) entry which is preliminary data.</text>
</comment>
<dbReference type="InterPro" id="IPR011965">
    <property type="entry name" value="PaaX_trns_reg"/>
</dbReference>
<dbReference type="PANTHER" id="PTHR30319:SF1">
    <property type="entry name" value="TRANSCRIPTIONAL REPRESSOR PAAX"/>
    <property type="match status" value="1"/>
</dbReference>
<sequence length="332" mass="36072">MASPFDIDEIYPDDGDHELRLPRRQVGNSPQGVAVTLLADYTLRTRVPLPSAAIVALLGETGVTTAGARTAISRLARRGVLEGSRLGRRSSYRLSRAAAASLSAGAHWILASTTSTVRWDGCWTVVAFSLPQELSTQRRALRAQLRWLGYAPLYDGLWISPRELNAPARARLDQLTLGAVTVFRGRQTPLGSAAHRAPIEAWDIQAISRSYDAFLRRWTPLLPAVVSGEVDGVAAVRARTEVMDTFRRFPVLDPQLPLELLPQGWLRRPAQELFAAVYDGLAAPAERHVRAVVARFADGTQPDIRAHTTADMLAGVRVEASLAEHGHGGSAG</sequence>